<feature type="domain" description="HTH gntR-type" evidence="4">
    <location>
        <begin position="18"/>
        <end position="86"/>
    </location>
</feature>
<sequence length="125" mass="13075">MPEATFPGDWSVDAEGSTPPFEQLRARVLEQVTSGELPAGFRLPPVRSLAEQLGLAANTVARAYKELEADGIVETHGRGGTLVSAQGDAAHRAAQHAATEYAAKTRSLGLPSDQALALVEAALRA</sequence>
<evidence type="ECO:0000313" key="5">
    <source>
        <dbReference type="EMBL" id="KJC64306.1"/>
    </source>
</evidence>
<dbReference type="InterPro" id="IPR000524">
    <property type="entry name" value="Tscrpt_reg_HTH_GntR"/>
</dbReference>
<name>A0ABR5CFE2_9MICO</name>
<keyword evidence="1" id="KW-0805">Transcription regulation</keyword>
<evidence type="ECO:0000256" key="3">
    <source>
        <dbReference type="ARBA" id="ARBA00023163"/>
    </source>
</evidence>
<dbReference type="Pfam" id="PF00392">
    <property type="entry name" value="GntR"/>
    <property type="match status" value="1"/>
</dbReference>
<dbReference type="SUPFAM" id="SSF46785">
    <property type="entry name" value="Winged helix' DNA-binding domain"/>
    <property type="match status" value="1"/>
</dbReference>
<dbReference type="EMBL" id="JYFC01000003">
    <property type="protein sequence ID" value="KJC64306.1"/>
    <property type="molecule type" value="Genomic_DNA"/>
</dbReference>
<dbReference type="PRINTS" id="PR00035">
    <property type="entry name" value="HTHGNTR"/>
</dbReference>
<proteinExistence type="predicted"/>
<dbReference type="RefSeq" id="WP_044440624.1">
    <property type="nucleotide sequence ID" value="NZ_JYFC01000003.1"/>
</dbReference>
<dbReference type="Proteomes" id="UP000032503">
    <property type="component" value="Unassembled WGS sequence"/>
</dbReference>
<dbReference type="PROSITE" id="PS50949">
    <property type="entry name" value="HTH_GNTR"/>
    <property type="match status" value="1"/>
</dbReference>
<dbReference type="Gene3D" id="1.10.10.10">
    <property type="entry name" value="Winged helix-like DNA-binding domain superfamily/Winged helix DNA-binding domain"/>
    <property type="match status" value="1"/>
</dbReference>
<dbReference type="SMART" id="SM00345">
    <property type="entry name" value="HTH_GNTR"/>
    <property type="match status" value="1"/>
</dbReference>
<protein>
    <submittedName>
        <fullName evidence="5">GntR family transcriptional regulator</fullName>
    </submittedName>
</protein>
<keyword evidence="3" id="KW-0804">Transcription</keyword>
<accession>A0ABR5CFE2</accession>
<reference evidence="5 6" key="1">
    <citation type="journal article" date="2001" name="Int. J. Syst. Evol. Microbiol.">
        <title>Agreia bicolorata gen. nov., sp. nov., to accommodate actinobacteria isolated from narrow reed grass infected by the nematode Heteroanguina graminophila.</title>
        <authorList>
            <person name="Evtushenko L.I."/>
            <person name="Dorofeeva L.V."/>
            <person name="Dobrovolskaya T.G."/>
            <person name="Streshinskaya G.M."/>
            <person name="Subbotin S.A."/>
            <person name="Tiedje J.M."/>
        </authorList>
    </citation>
    <scope>NUCLEOTIDE SEQUENCE [LARGE SCALE GENOMIC DNA]</scope>
    <source>
        <strain evidence="5 6">VKM Ac-1804</strain>
    </source>
</reference>
<evidence type="ECO:0000259" key="4">
    <source>
        <dbReference type="PROSITE" id="PS50949"/>
    </source>
</evidence>
<dbReference type="InterPro" id="IPR036388">
    <property type="entry name" value="WH-like_DNA-bd_sf"/>
</dbReference>
<keyword evidence="6" id="KW-1185">Reference proteome</keyword>
<dbReference type="PANTHER" id="PTHR38445">
    <property type="entry name" value="HTH-TYPE TRANSCRIPTIONAL REPRESSOR YTRA"/>
    <property type="match status" value="1"/>
</dbReference>
<comment type="caution">
    <text evidence="5">The sequence shown here is derived from an EMBL/GenBank/DDBJ whole genome shotgun (WGS) entry which is preliminary data.</text>
</comment>
<evidence type="ECO:0000313" key="6">
    <source>
        <dbReference type="Proteomes" id="UP000032503"/>
    </source>
</evidence>
<keyword evidence="2" id="KW-0238">DNA-binding</keyword>
<dbReference type="CDD" id="cd07377">
    <property type="entry name" value="WHTH_GntR"/>
    <property type="match status" value="1"/>
</dbReference>
<organism evidence="5 6">
    <name type="scientific">Agreia bicolorata</name>
    <dbReference type="NCBI Taxonomy" id="110935"/>
    <lineage>
        <taxon>Bacteria</taxon>
        <taxon>Bacillati</taxon>
        <taxon>Actinomycetota</taxon>
        <taxon>Actinomycetes</taxon>
        <taxon>Micrococcales</taxon>
        <taxon>Microbacteriaceae</taxon>
        <taxon>Agreia</taxon>
    </lineage>
</organism>
<evidence type="ECO:0000256" key="2">
    <source>
        <dbReference type="ARBA" id="ARBA00023125"/>
    </source>
</evidence>
<gene>
    <name evidence="5" type="ORF">TZ00_07540</name>
</gene>
<dbReference type="InterPro" id="IPR036390">
    <property type="entry name" value="WH_DNA-bd_sf"/>
</dbReference>
<dbReference type="PANTHER" id="PTHR38445:SF9">
    <property type="entry name" value="HTH-TYPE TRANSCRIPTIONAL REPRESSOR YTRA"/>
    <property type="match status" value="1"/>
</dbReference>
<evidence type="ECO:0000256" key="1">
    <source>
        <dbReference type="ARBA" id="ARBA00023015"/>
    </source>
</evidence>